<keyword evidence="3" id="KW-1185">Reference proteome</keyword>
<evidence type="ECO:0000256" key="1">
    <source>
        <dbReference type="SAM" id="MobiDB-lite"/>
    </source>
</evidence>
<name>A0A9J6EJY9_RHIMP</name>
<feature type="region of interest" description="Disordered" evidence="1">
    <location>
        <begin position="157"/>
        <end position="237"/>
    </location>
</feature>
<organism evidence="2 3">
    <name type="scientific">Rhipicephalus microplus</name>
    <name type="common">Cattle tick</name>
    <name type="synonym">Boophilus microplus</name>
    <dbReference type="NCBI Taxonomy" id="6941"/>
    <lineage>
        <taxon>Eukaryota</taxon>
        <taxon>Metazoa</taxon>
        <taxon>Ecdysozoa</taxon>
        <taxon>Arthropoda</taxon>
        <taxon>Chelicerata</taxon>
        <taxon>Arachnida</taxon>
        <taxon>Acari</taxon>
        <taxon>Parasitiformes</taxon>
        <taxon>Ixodida</taxon>
        <taxon>Ixodoidea</taxon>
        <taxon>Ixodidae</taxon>
        <taxon>Rhipicephalinae</taxon>
        <taxon>Rhipicephalus</taxon>
        <taxon>Boophilus</taxon>
    </lineage>
</organism>
<dbReference type="AlphaFoldDB" id="A0A9J6EJY9"/>
<dbReference type="EMBL" id="JABSTU010000004">
    <property type="protein sequence ID" value="KAH8034437.1"/>
    <property type="molecule type" value="Genomic_DNA"/>
</dbReference>
<feature type="compositionally biased region" description="Basic residues" evidence="1">
    <location>
        <begin position="227"/>
        <end position="237"/>
    </location>
</feature>
<comment type="caution">
    <text evidence="2">The sequence shown here is derived from an EMBL/GenBank/DDBJ whole genome shotgun (WGS) entry which is preliminary data.</text>
</comment>
<evidence type="ECO:0000313" key="2">
    <source>
        <dbReference type="EMBL" id="KAH8034437.1"/>
    </source>
</evidence>
<evidence type="ECO:0000313" key="3">
    <source>
        <dbReference type="Proteomes" id="UP000821866"/>
    </source>
</evidence>
<protein>
    <submittedName>
        <fullName evidence="2">Uncharacterized protein</fullName>
    </submittedName>
</protein>
<reference evidence="2" key="2">
    <citation type="submission" date="2021-09" db="EMBL/GenBank/DDBJ databases">
        <authorList>
            <person name="Jia N."/>
            <person name="Wang J."/>
            <person name="Shi W."/>
            <person name="Du L."/>
            <person name="Sun Y."/>
            <person name="Zhan W."/>
            <person name="Jiang J."/>
            <person name="Wang Q."/>
            <person name="Zhang B."/>
            <person name="Ji P."/>
            <person name="Sakyi L.B."/>
            <person name="Cui X."/>
            <person name="Yuan T."/>
            <person name="Jiang B."/>
            <person name="Yang W."/>
            <person name="Lam T.T.-Y."/>
            <person name="Chang Q."/>
            <person name="Ding S."/>
            <person name="Wang X."/>
            <person name="Zhu J."/>
            <person name="Ruan X."/>
            <person name="Zhao L."/>
            <person name="Wei J."/>
            <person name="Que T."/>
            <person name="Du C."/>
            <person name="Cheng J."/>
            <person name="Dai P."/>
            <person name="Han X."/>
            <person name="Huang E."/>
            <person name="Gao Y."/>
            <person name="Liu J."/>
            <person name="Shao H."/>
            <person name="Ye R."/>
            <person name="Li L."/>
            <person name="Wei W."/>
            <person name="Wang X."/>
            <person name="Wang C."/>
            <person name="Huo Q."/>
            <person name="Li W."/>
            <person name="Guo W."/>
            <person name="Chen H."/>
            <person name="Chen S."/>
            <person name="Zhou L."/>
            <person name="Zhou L."/>
            <person name="Ni X."/>
            <person name="Tian J."/>
            <person name="Zhou Y."/>
            <person name="Sheng Y."/>
            <person name="Liu T."/>
            <person name="Pan Y."/>
            <person name="Xia L."/>
            <person name="Li J."/>
            <person name="Zhao F."/>
            <person name="Cao W."/>
        </authorList>
    </citation>
    <scope>NUCLEOTIDE SEQUENCE</scope>
    <source>
        <strain evidence="2">Rmic-2018</strain>
        <tissue evidence="2">Larvae</tissue>
    </source>
</reference>
<dbReference type="Proteomes" id="UP000821866">
    <property type="component" value="Chromosome 2"/>
</dbReference>
<accession>A0A9J6EJY9</accession>
<gene>
    <name evidence="2" type="ORF">HPB51_024260</name>
</gene>
<proteinExistence type="predicted"/>
<sequence length="237" mass="25543">MKPLGRAAPCAHHGRIVAASTLSSAADGASGAGVMHFACLDCIHTRQSPQQAIRGRKNGCRSTRASARLRQTTRWPRTRVTWAAGYQLERQRPREARSRRGSHQQSGSHCCMGCELAFYSFVTIAAPSQAGVHEGSLLARGCVRTMAIFALQAEPTRQARGPATKASQTRPIRPGAPPHTQQGSQAALRGVPHAAGRAGPTTTLREGNHAHWGHFPSPDATEERPLKTRHAKVAIHR</sequence>
<reference evidence="2" key="1">
    <citation type="journal article" date="2020" name="Cell">
        <title>Large-Scale Comparative Analyses of Tick Genomes Elucidate Their Genetic Diversity and Vector Capacities.</title>
        <authorList>
            <consortium name="Tick Genome and Microbiome Consortium (TIGMIC)"/>
            <person name="Jia N."/>
            <person name="Wang J."/>
            <person name="Shi W."/>
            <person name="Du L."/>
            <person name="Sun Y."/>
            <person name="Zhan W."/>
            <person name="Jiang J.F."/>
            <person name="Wang Q."/>
            <person name="Zhang B."/>
            <person name="Ji P."/>
            <person name="Bell-Sakyi L."/>
            <person name="Cui X.M."/>
            <person name="Yuan T.T."/>
            <person name="Jiang B.G."/>
            <person name="Yang W.F."/>
            <person name="Lam T.T."/>
            <person name="Chang Q.C."/>
            <person name="Ding S.J."/>
            <person name="Wang X.J."/>
            <person name="Zhu J.G."/>
            <person name="Ruan X.D."/>
            <person name="Zhao L."/>
            <person name="Wei J.T."/>
            <person name="Ye R.Z."/>
            <person name="Que T.C."/>
            <person name="Du C.H."/>
            <person name="Zhou Y.H."/>
            <person name="Cheng J.X."/>
            <person name="Dai P.F."/>
            <person name="Guo W.B."/>
            <person name="Han X.H."/>
            <person name="Huang E.J."/>
            <person name="Li L.F."/>
            <person name="Wei W."/>
            <person name="Gao Y.C."/>
            <person name="Liu J.Z."/>
            <person name="Shao H.Z."/>
            <person name="Wang X."/>
            <person name="Wang C.C."/>
            <person name="Yang T.C."/>
            <person name="Huo Q.B."/>
            <person name="Li W."/>
            <person name="Chen H.Y."/>
            <person name="Chen S.E."/>
            <person name="Zhou L.G."/>
            <person name="Ni X.B."/>
            <person name="Tian J.H."/>
            <person name="Sheng Y."/>
            <person name="Liu T."/>
            <person name="Pan Y.S."/>
            <person name="Xia L.Y."/>
            <person name="Li J."/>
            <person name="Zhao F."/>
            <person name="Cao W.C."/>
        </authorList>
    </citation>
    <scope>NUCLEOTIDE SEQUENCE</scope>
    <source>
        <strain evidence="2">Rmic-2018</strain>
    </source>
</reference>